<dbReference type="AlphaFoldDB" id="A0A0E9RUW4"/>
<reference evidence="1" key="1">
    <citation type="submission" date="2014-11" db="EMBL/GenBank/DDBJ databases">
        <authorList>
            <person name="Amaro Gonzalez C."/>
        </authorList>
    </citation>
    <scope>NUCLEOTIDE SEQUENCE</scope>
</reference>
<dbReference type="EMBL" id="GBXM01075970">
    <property type="protein sequence ID" value="JAH32607.1"/>
    <property type="molecule type" value="Transcribed_RNA"/>
</dbReference>
<evidence type="ECO:0000313" key="1">
    <source>
        <dbReference type="EMBL" id="JAH32607.1"/>
    </source>
</evidence>
<sequence>MSLSNLIKDNIDFQAQIPTDLCVPDYWRILRSFMQLCTHGI</sequence>
<reference evidence="1" key="2">
    <citation type="journal article" date="2015" name="Fish Shellfish Immunol.">
        <title>Early steps in the European eel (Anguilla anguilla)-Vibrio vulnificus interaction in the gills: Role of the RtxA13 toxin.</title>
        <authorList>
            <person name="Callol A."/>
            <person name="Pajuelo D."/>
            <person name="Ebbesson L."/>
            <person name="Teles M."/>
            <person name="MacKenzie S."/>
            <person name="Amaro C."/>
        </authorList>
    </citation>
    <scope>NUCLEOTIDE SEQUENCE</scope>
</reference>
<accession>A0A0E9RUW4</accession>
<protein>
    <submittedName>
        <fullName evidence="1">Uncharacterized protein</fullName>
    </submittedName>
</protein>
<organism evidence="1">
    <name type="scientific">Anguilla anguilla</name>
    <name type="common">European freshwater eel</name>
    <name type="synonym">Muraena anguilla</name>
    <dbReference type="NCBI Taxonomy" id="7936"/>
    <lineage>
        <taxon>Eukaryota</taxon>
        <taxon>Metazoa</taxon>
        <taxon>Chordata</taxon>
        <taxon>Craniata</taxon>
        <taxon>Vertebrata</taxon>
        <taxon>Euteleostomi</taxon>
        <taxon>Actinopterygii</taxon>
        <taxon>Neopterygii</taxon>
        <taxon>Teleostei</taxon>
        <taxon>Anguilliformes</taxon>
        <taxon>Anguillidae</taxon>
        <taxon>Anguilla</taxon>
    </lineage>
</organism>
<proteinExistence type="predicted"/>
<name>A0A0E9RUW4_ANGAN</name>